<evidence type="ECO:0000256" key="11">
    <source>
        <dbReference type="ARBA" id="ARBA00023242"/>
    </source>
</evidence>
<feature type="chain" id="PRO_5042058340" description="Evolutionarily conserved signaling intermediate in Toll pathway, mitochondrial" evidence="12">
    <location>
        <begin position="19"/>
        <end position="403"/>
    </location>
</feature>
<evidence type="ECO:0000256" key="1">
    <source>
        <dbReference type="ARBA" id="ARBA00004123"/>
    </source>
</evidence>
<feature type="signal peptide" evidence="12">
    <location>
        <begin position="1"/>
        <end position="18"/>
    </location>
</feature>
<comment type="caution">
    <text evidence="14">The sequence shown here is derived from an EMBL/GenBank/DDBJ whole genome shotgun (WGS) entry which is preliminary data.</text>
</comment>
<dbReference type="AlphaFoldDB" id="A0AAE1Q4E7"/>
<evidence type="ECO:0000256" key="7">
    <source>
        <dbReference type="ARBA" id="ARBA00022588"/>
    </source>
</evidence>
<comment type="similarity">
    <text evidence="4">Belongs to the ECSIT family.</text>
</comment>
<keyword evidence="9" id="KW-0809">Transit peptide</keyword>
<dbReference type="Pfam" id="PF14784">
    <property type="entry name" value="ECSIT_C"/>
    <property type="match status" value="1"/>
</dbReference>
<dbReference type="PANTHER" id="PTHR13113:SF1">
    <property type="entry name" value="EVOLUTIONARILY CONSERVED SIGNALING INTERMEDIATE IN TOLL PATHWAY, MITOCHONDRIAL"/>
    <property type="match status" value="1"/>
</dbReference>
<protein>
    <recommendedName>
        <fullName evidence="5">Evolutionarily conserved signaling intermediate in Toll pathway, mitochondrial</fullName>
    </recommendedName>
</protein>
<evidence type="ECO:0000256" key="12">
    <source>
        <dbReference type="SAM" id="SignalP"/>
    </source>
</evidence>
<dbReference type="GO" id="GO:0005739">
    <property type="term" value="C:mitochondrion"/>
    <property type="evidence" value="ECO:0007669"/>
    <property type="project" value="UniProtKB-SubCell"/>
</dbReference>
<accession>A0AAE1Q4E7</accession>
<dbReference type="PANTHER" id="PTHR13113">
    <property type="entry name" value="ECSIT EVOLUTIONARILY CONSERVED SIGNALING INTERMEDIATE IN TOLL PATHWAYS"/>
    <property type="match status" value="1"/>
</dbReference>
<evidence type="ECO:0000256" key="6">
    <source>
        <dbReference type="ARBA" id="ARBA00022490"/>
    </source>
</evidence>
<dbReference type="InterPro" id="IPR010418">
    <property type="entry name" value="ECSIT"/>
</dbReference>
<keyword evidence="11" id="KW-0539">Nucleus</keyword>
<dbReference type="GO" id="GO:0007178">
    <property type="term" value="P:cell surface receptor protein serine/threonine kinase signaling pathway"/>
    <property type="evidence" value="ECO:0007669"/>
    <property type="project" value="TreeGrafter"/>
</dbReference>
<reference evidence="14" key="1">
    <citation type="submission" date="2023-11" db="EMBL/GenBank/DDBJ databases">
        <title>Genome assemblies of two species of porcelain crab, Petrolisthes cinctipes and Petrolisthes manimaculis (Anomura: Porcellanidae).</title>
        <authorList>
            <person name="Angst P."/>
        </authorList>
    </citation>
    <scope>NUCLEOTIDE SEQUENCE</scope>
    <source>
        <strain evidence="14">PB745_02</strain>
        <tissue evidence="14">Gill</tissue>
    </source>
</reference>
<evidence type="ECO:0000313" key="15">
    <source>
        <dbReference type="Proteomes" id="UP001292094"/>
    </source>
</evidence>
<dbReference type="EMBL" id="JAWZYT010000763">
    <property type="protein sequence ID" value="KAK4319330.1"/>
    <property type="molecule type" value="Genomic_DNA"/>
</dbReference>
<dbReference type="InterPro" id="IPR029342">
    <property type="entry name" value="ECIST_C"/>
</dbReference>
<name>A0AAE1Q4E7_9EUCA</name>
<keyword evidence="8" id="KW-0391">Immunity</keyword>
<gene>
    <name evidence="14" type="ORF">Pmani_009722</name>
</gene>
<evidence type="ECO:0000256" key="5">
    <source>
        <dbReference type="ARBA" id="ARBA00019998"/>
    </source>
</evidence>
<dbReference type="Pfam" id="PF06239">
    <property type="entry name" value="ECSIT_N"/>
    <property type="match status" value="1"/>
</dbReference>
<comment type="subcellular location">
    <subcellularLocation>
        <location evidence="3">Cytoplasm</location>
    </subcellularLocation>
    <subcellularLocation>
        <location evidence="2">Mitochondrion</location>
    </subcellularLocation>
    <subcellularLocation>
        <location evidence="1">Nucleus</location>
    </subcellularLocation>
</comment>
<keyword evidence="6" id="KW-0963">Cytoplasm</keyword>
<keyword evidence="15" id="KW-1185">Reference proteome</keyword>
<evidence type="ECO:0000256" key="2">
    <source>
        <dbReference type="ARBA" id="ARBA00004173"/>
    </source>
</evidence>
<evidence type="ECO:0000256" key="3">
    <source>
        <dbReference type="ARBA" id="ARBA00004496"/>
    </source>
</evidence>
<dbReference type="GO" id="GO:0005634">
    <property type="term" value="C:nucleus"/>
    <property type="evidence" value="ECO:0007669"/>
    <property type="project" value="UniProtKB-SubCell"/>
</dbReference>
<keyword evidence="10" id="KW-0496">Mitochondrion</keyword>
<sequence>MALRGHLLLRGLLHSTLRNVSVIQTTCNRTPTLVSHVRTITSSHTAFAARRKNDNVDEKTSMTIQGFFSSKEKNKDVFMVACDAFRTRGPQLRGHVEFIYAAMKNMEDFGVHKDLEVYKKILDLMPKGKMIPTNIFQQEFMHYPRQQQCAIDCLEQMELNGVLPDSETEMILRNTFGKHSHPVSKFGRMMYWMPKFKNASPWPIPASPPNDALELAQLAVARMCTVDPSSSVTVLQTNTVEDAIDDTWIVSGQSLTQQKLVEELPVDQPIKVEGPFRIFLRDKLVGYFILRAEARPPPEPIKREVVDDVGSLKFWFTGEVDPEEETNLGRPVSVHEQEDGIILGVCATGTSSRDSLLSWVRLLETTNPNLANIPVLFTQASPIGEVMAIDQLSNKSETATIPT</sequence>
<dbReference type="Proteomes" id="UP001292094">
    <property type="component" value="Unassembled WGS sequence"/>
</dbReference>
<dbReference type="SMART" id="SM01284">
    <property type="entry name" value="ECSIT_Cterm"/>
    <property type="match status" value="1"/>
</dbReference>
<feature type="domain" description="ECSIT C-terminal" evidence="13">
    <location>
        <begin position="254"/>
        <end position="380"/>
    </location>
</feature>
<dbReference type="InterPro" id="IPR046448">
    <property type="entry name" value="ECSIT_N"/>
</dbReference>
<keyword evidence="7" id="KW-0399">Innate immunity</keyword>
<keyword evidence="12" id="KW-0732">Signal</keyword>
<proteinExistence type="inferred from homology"/>
<evidence type="ECO:0000256" key="8">
    <source>
        <dbReference type="ARBA" id="ARBA00022859"/>
    </source>
</evidence>
<dbReference type="GO" id="GO:0045087">
    <property type="term" value="P:innate immune response"/>
    <property type="evidence" value="ECO:0007669"/>
    <property type="project" value="UniProtKB-KW"/>
</dbReference>
<evidence type="ECO:0000256" key="9">
    <source>
        <dbReference type="ARBA" id="ARBA00022946"/>
    </source>
</evidence>
<evidence type="ECO:0000313" key="14">
    <source>
        <dbReference type="EMBL" id="KAK4319330.1"/>
    </source>
</evidence>
<evidence type="ECO:0000259" key="13">
    <source>
        <dbReference type="SMART" id="SM01284"/>
    </source>
</evidence>
<evidence type="ECO:0000256" key="4">
    <source>
        <dbReference type="ARBA" id="ARBA00007674"/>
    </source>
</evidence>
<evidence type="ECO:0000256" key="10">
    <source>
        <dbReference type="ARBA" id="ARBA00023128"/>
    </source>
</evidence>
<organism evidence="14 15">
    <name type="scientific">Petrolisthes manimaculis</name>
    <dbReference type="NCBI Taxonomy" id="1843537"/>
    <lineage>
        <taxon>Eukaryota</taxon>
        <taxon>Metazoa</taxon>
        <taxon>Ecdysozoa</taxon>
        <taxon>Arthropoda</taxon>
        <taxon>Crustacea</taxon>
        <taxon>Multicrustacea</taxon>
        <taxon>Malacostraca</taxon>
        <taxon>Eumalacostraca</taxon>
        <taxon>Eucarida</taxon>
        <taxon>Decapoda</taxon>
        <taxon>Pleocyemata</taxon>
        <taxon>Anomura</taxon>
        <taxon>Galatheoidea</taxon>
        <taxon>Porcellanidae</taxon>
        <taxon>Petrolisthes</taxon>
    </lineage>
</organism>